<organism evidence="1 2">
    <name type="scientific">Roseivirga ehrenbergii (strain DSM 102268 / JCM 13514 / KCTC 12282 / NCIMB 14502 / KMM 6017)</name>
    <dbReference type="NCBI Taxonomy" id="279360"/>
    <lineage>
        <taxon>Bacteria</taxon>
        <taxon>Pseudomonadati</taxon>
        <taxon>Bacteroidota</taxon>
        <taxon>Cytophagia</taxon>
        <taxon>Cytophagales</taxon>
        <taxon>Roseivirgaceae</taxon>
        <taxon>Roseivirga</taxon>
    </lineage>
</organism>
<reference evidence="1" key="1">
    <citation type="submission" date="2016-01" db="EMBL/GenBank/DDBJ databases">
        <title>Genome sequencing of Roseivirga ehrenbergii KMM 6017.</title>
        <authorList>
            <person name="Selvaratnam C."/>
            <person name="Thevarajoo S."/>
            <person name="Goh K.M."/>
            <person name="Ee R."/>
            <person name="Chan K.-G."/>
            <person name="Chong C.S."/>
        </authorList>
    </citation>
    <scope>NUCLEOTIDE SEQUENCE [LARGE SCALE GENOMIC DNA]</scope>
    <source>
        <strain evidence="1">KMM 6017</strain>
    </source>
</reference>
<evidence type="ECO:0000313" key="2">
    <source>
        <dbReference type="Proteomes" id="UP000075583"/>
    </source>
</evidence>
<dbReference type="EMBL" id="LQZQ01000045">
    <property type="protein sequence ID" value="KYG74737.1"/>
    <property type="molecule type" value="Genomic_DNA"/>
</dbReference>
<dbReference type="Proteomes" id="UP000075583">
    <property type="component" value="Unassembled WGS sequence"/>
</dbReference>
<gene>
    <name evidence="1" type="ORF">MB14_05905</name>
</gene>
<protein>
    <submittedName>
        <fullName evidence="1">Uncharacterized protein</fullName>
    </submittedName>
</protein>
<keyword evidence="2" id="KW-1185">Reference proteome</keyword>
<name>A0A150X7L9_ROSEK</name>
<dbReference type="PROSITE" id="PS51257">
    <property type="entry name" value="PROKAR_LIPOPROTEIN"/>
    <property type="match status" value="1"/>
</dbReference>
<accession>A0A150X7L9</accession>
<dbReference type="OrthoDB" id="665223at2"/>
<sequence length="153" mass="16901">MKASLKTLIALALVLTFSCDDETQINQEEIQISNEFEGATDCYLSLTGIGICLDGPKTVTPGETYTYAFKISSTQKGNNINEVVNWTVEYGEMEILDIKTTLTANFTTSIATIKFRSDFNRGLIKASSDRSQVDSPLTSDRLSYITYPISVTQ</sequence>
<proteinExistence type="predicted"/>
<comment type="caution">
    <text evidence="1">The sequence shown here is derived from an EMBL/GenBank/DDBJ whole genome shotgun (WGS) entry which is preliminary data.</text>
</comment>
<dbReference type="RefSeq" id="WP_062592026.1">
    <property type="nucleotide sequence ID" value="NZ_LQZQ01000045.1"/>
</dbReference>
<dbReference type="AlphaFoldDB" id="A0A150X7L9"/>
<evidence type="ECO:0000313" key="1">
    <source>
        <dbReference type="EMBL" id="KYG74737.1"/>
    </source>
</evidence>